<comment type="catalytic activity">
    <reaction evidence="5">
        <text>hydrogencarbonate + NH4(+) + ATP = carbamoyl phosphate + ADP + H2O + H(+)</text>
        <dbReference type="Rhea" id="RHEA:10152"/>
        <dbReference type="ChEBI" id="CHEBI:15377"/>
        <dbReference type="ChEBI" id="CHEBI:15378"/>
        <dbReference type="ChEBI" id="CHEBI:17544"/>
        <dbReference type="ChEBI" id="CHEBI:28938"/>
        <dbReference type="ChEBI" id="CHEBI:30616"/>
        <dbReference type="ChEBI" id="CHEBI:58228"/>
        <dbReference type="ChEBI" id="CHEBI:456216"/>
        <dbReference type="EC" id="2.7.2.2"/>
    </reaction>
</comment>
<dbReference type="Pfam" id="PF00696">
    <property type="entry name" value="AA_kinase"/>
    <property type="match status" value="1"/>
</dbReference>
<protein>
    <recommendedName>
        <fullName evidence="2 6">Carbamate kinase</fullName>
    </recommendedName>
</protein>
<evidence type="ECO:0000256" key="3">
    <source>
        <dbReference type="ARBA" id="ARBA00022679"/>
    </source>
</evidence>
<dbReference type="EMBL" id="HG937516">
    <property type="protein sequence ID" value="CDN40276.1"/>
    <property type="molecule type" value="Genomic_DNA"/>
</dbReference>
<dbReference type="PRINTS" id="PR01469">
    <property type="entry name" value="CARBMTKINASE"/>
</dbReference>
<keyword evidence="4 6" id="KW-0418">Kinase</keyword>
<dbReference type="Gene3D" id="3.40.1160.10">
    <property type="entry name" value="Acetylglutamate kinase-like"/>
    <property type="match status" value="1"/>
</dbReference>
<dbReference type="NCBIfam" id="NF009007">
    <property type="entry name" value="PRK12352.1"/>
    <property type="match status" value="1"/>
</dbReference>
<dbReference type="GO" id="GO:0005829">
    <property type="term" value="C:cytosol"/>
    <property type="evidence" value="ECO:0007669"/>
    <property type="project" value="TreeGrafter"/>
</dbReference>
<evidence type="ECO:0000256" key="6">
    <source>
        <dbReference type="PIRNR" id="PIRNR000723"/>
    </source>
</evidence>
<evidence type="ECO:0000256" key="5">
    <source>
        <dbReference type="ARBA" id="ARBA00048467"/>
    </source>
</evidence>
<dbReference type="FunFam" id="3.40.1160.10:FF:000007">
    <property type="entry name" value="Carbamate kinase"/>
    <property type="match status" value="1"/>
</dbReference>
<sequence>MNMAKIVIALGGNALGNNPVEQKELVKLPAKMIANLVQEGHQVVVGHGNGPQVGMIFNAFSDAKKANEKTPLIPFAEAGGMSQGYIGYHLLTALSNAFNIQKIDQEIIYVLTQTIVDKNDPAFKNPTKPVGPFYATKTDAQKNNPDSLIVEDAGRGYRKVVPSPLPINFLGINAIKANVDNGVVVIVGGGGGIPTIIENGQYIGVEGVIDKDFALATIADKIGADVFLILTAVDHVFINFSQPNQKALHEVNVNDLEKYINEKQFAPGSMLPKIQAAKTFVKNHANRYAIIASLSKVNEVLAGKSGTKIIN</sequence>
<dbReference type="CDD" id="cd04235">
    <property type="entry name" value="AAK_CK"/>
    <property type="match status" value="1"/>
</dbReference>
<dbReference type="PANTHER" id="PTHR30409:SF1">
    <property type="entry name" value="CARBAMATE KINASE-RELATED"/>
    <property type="match status" value="1"/>
</dbReference>
<evidence type="ECO:0000256" key="4">
    <source>
        <dbReference type="ARBA" id="ARBA00022777"/>
    </source>
</evidence>
<dbReference type="Proteomes" id="UP000261764">
    <property type="component" value="Chromosome I"/>
</dbReference>
<dbReference type="AlphaFoldDB" id="A0A292II60"/>
<keyword evidence="3 6" id="KW-0808">Transferase</keyword>
<dbReference type="PANTHER" id="PTHR30409">
    <property type="entry name" value="CARBAMATE KINASE"/>
    <property type="match status" value="1"/>
</dbReference>
<dbReference type="InterPro" id="IPR001048">
    <property type="entry name" value="Asp/Glu/Uridylate_kinase"/>
</dbReference>
<keyword evidence="9" id="KW-1185">Reference proteome</keyword>
<gene>
    <name evidence="8" type="ORF">MAMA39_01530</name>
</gene>
<dbReference type="KEGG" id="mamp:MAMA39_01530"/>
<evidence type="ECO:0000256" key="1">
    <source>
        <dbReference type="ARBA" id="ARBA00011066"/>
    </source>
</evidence>
<name>A0A292II60_9MOLU</name>
<dbReference type="SUPFAM" id="SSF53633">
    <property type="entry name" value="Carbamate kinase-like"/>
    <property type="match status" value="1"/>
</dbReference>
<evidence type="ECO:0000259" key="7">
    <source>
        <dbReference type="Pfam" id="PF00696"/>
    </source>
</evidence>
<dbReference type="PIRSF" id="PIRSF000723">
    <property type="entry name" value="Carbamate_kin"/>
    <property type="match status" value="1"/>
</dbReference>
<dbReference type="InterPro" id="IPR036393">
    <property type="entry name" value="AceGlu_kinase-like_sf"/>
</dbReference>
<feature type="domain" description="Aspartate/glutamate/uridylate kinase" evidence="7">
    <location>
        <begin position="5"/>
        <end position="291"/>
    </location>
</feature>
<evidence type="ECO:0000256" key="2">
    <source>
        <dbReference type="ARBA" id="ARBA00013070"/>
    </source>
</evidence>
<accession>A0A292II60</accession>
<proteinExistence type="inferred from homology"/>
<evidence type="ECO:0000313" key="8">
    <source>
        <dbReference type="EMBL" id="CDN40276.1"/>
    </source>
</evidence>
<organism evidence="8 9">
    <name type="scientific">Mycoplasma amphoriforme A39</name>
    <dbReference type="NCBI Taxonomy" id="572419"/>
    <lineage>
        <taxon>Bacteria</taxon>
        <taxon>Bacillati</taxon>
        <taxon>Mycoplasmatota</taxon>
        <taxon>Mollicutes</taxon>
        <taxon>Mycoplasmataceae</taxon>
        <taxon>Mycoplasma</taxon>
    </lineage>
</organism>
<comment type="similarity">
    <text evidence="1 6">Belongs to the carbamate kinase family.</text>
</comment>
<dbReference type="GO" id="GO:0008804">
    <property type="term" value="F:carbamate kinase activity"/>
    <property type="evidence" value="ECO:0007669"/>
    <property type="project" value="UniProtKB-EC"/>
</dbReference>
<dbReference type="InterPro" id="IPR003964">
    <property type="entry name" value="Carb_kinase"/>
</dbReference>
<reference evidence="8 9" key="1">
    <citation type="journal article" date="2015" name="Clin. Infect. Dis.">
        <title>Genomic Investigations unmask Mycoplasma amphoriforme, a new respiratory pathogen.</title>
        <authorList>
            <person name="Gillespie S.H."/>
            <person name="Ling C.L."/>
            <person name="Oravcova K."/>
            <person name="Pinheiro M."/>
            <person name="Wells L."/>
            <person name="Bryant J.M."/>
            <person name="McHugh T.D."/>
            <person name="Bebear C."/>
            <person name="Webster D."/>
            <person name="Harris S.R."/>
            <person name="Seth-Smith H.M."/>
            <person name="Thomson N.R."/>
        </authorList>
    </citation>
    <scope>NUCLEOTIDE SEQUENCE [LARGE SCALE GENOMIC DNA]</scope>
    <source>
        <strain evidence="8 9">A39</strain>
    </source>
</reference>
<dbReference type="GO" id="GO:0019546">
    <property type="term" value="P:L-arginine deiminase pathway"/>
    <property type="evidence" value="ECO:0007669"/>
    <property type="project" value="TreeGrafter"/>
</dbReference>
<evidence type="ECO:0000313" key="9">
    <source>
        <dbReference type="Proteomes" id="UP000261764"/>
    </source>
</evidence>